<dbReference type="SUPFAM" id="SSF55785">
    <property type="entry name" value="PYP-like sensor domain (PAS domain)"/>
    <property type="match status" value="2"/>
</dbReference>
<evidence type="ECO:0000313" key="14">
    <source>
        <dbReference type="EMBL" id="GLS63536.1"/>
    </source>
</evidence>
<reference evidence="13 15" key="3">
    <citation type="submission" date="2019-07" db="EMBL/GenBank/DDBJ databases">
        <title>Whole genome shotgun sequence of Methylobacterium oxalidis NBRC 107715.</title>
        <authorList>
            <person name="Hosoyama A."/>
            <person name="Uohara A."/>
            <person name="Ohji S."/>
            <person name="Ichikawa N."/>
        </authorList>
    </citation>
    <scope>NUCLEOTIDE SEQUENCE [LARGE SCALE GENOMIC DNA]</scope>
    <source>
        <strain evidence="13 15">NBRC 107715</strain>
    </source>
</reference>
<dbReference type="InterPro" id="IPR003661">
    <property type="entry name" value="HisK_dim/P_dom"/>
</dbReference>
<evidence type="ECO:0000256" key="8">
    <source>
        <dbReference type="ARBA" id="ARBA00023012"/>
    </source>
</evidence>
<dbReference type="Pfam" id="PF00989">
    <property type="entry name" value="PAS"/>
    <property type="match status" value="1"/>
</dbReference>
<keyword evidence="9" id="KW-1133">Transmembrane helix</keyword>
<dbReference type="PANTHER" id="PTHR43065">
    <property type="entry name" value="SENSOR HISTIDINE KINASE"/>
    <property type="match status" value="1"/>
</dbReference>
<dbReference type="GO" id="GO:0000155">
    <property type="term" value="F:phosphorelay sensor kinase activity"/>
    <property type="evidence" value="ECO:0007669"/>
    <property type="project" value="InterPro"/>
</dbReference>
<evidence type="ECO:0000313" key="13">
    <source>
        <dbReference type="EMBL" id="GEP05325.1"/>
    </source>
</evidence>
<dbReference type="InterPro" id="IPR000014">
    <property type="entry name" value="PAS"/>
</dbReference>
<dbReference type="Gene3D" id="1.10.287.130">
    <property type="match status" value="1"/>
</dbReference>
<accession>A0A512J5U1</accession>
<dbReference type="InterPro" id="IPR013656">
    <property type="entry name" value="PAS_4"/>
</dbReference>
<dbReference type="PROSITE" id="PS50109">
    <property type="entry name" value="HIS_KIN"/>
    <property type="match status" value="1"/>
</dbReference>
<feature type="domain" description="PAS" evidence="11">
    <location>
        <begin position="155"/>
        <end position="209"/>
    </location>
</feature>
<keyword evidence="8" id="KW-0902">Two-component regulatory system</keyword>
<feature type="domain" description="PAC" evidence="12">
    <location>
        <begin position="384"/>
        <end position="435"/>
    </location>
</feature>
<dbReference type="Gene3D" id="3.30.565.10">
    <property type="entry name" value="Histidine kinase-like ATPase, C-terminal domain"/>
    <property type="match status" value="1"/>
</dbReference>
<dbReference type="InterPro" id="IPR001610">
    <property type="entry name" value="PAC"/>
</dbReference>
<dbReference type="InterPro" id="IPR003594">
    <property type="entry name" value="HATPase_dom"/>
</dbReference>
<dbReference type="EMBL" id="BJZU01000066">
    <property type="protein sequence ID" value="GEP05325.1"/>
    <property type="molecule type" value="Genomic_DNA"/>
</dbReference>
<evidence type="ECO:0000256" key="1">
    <source>
        <dbReference type="ARBA" id="ARBA00000085"/>
    </source>
</evidence>
<dbReference type="Pfam" id="PF00512">
    <property type="entry name" value="HisKA"/>
    <property type="match status" value="1"/>
</dbReference>
<dbReference type="SMART" id="SM00091">
    <property type="entry name" value="PAS"/>
    <property type="match status" value="2"/>
</dbReference>
<dbReference type="RefSeq" id="WP_210250389.1">
    <property type="nucleotide sequence ID" value="NZ_BJZU01000066.1"/>
</dbReference>
<dbReference type="InterPro" id="IPR013767">
    <property type="entry name" value="PAS_fold"/>
</dbReference>
<dbReference type="SUPFAM" id="SSF47384">
    <property type="entry name" value="Homodimeric domain of signal transducing histidine kinase"/>
    <property type="match status" value="1"/>
</dbReference>
<dbReference type="PRINTS" id="PR00344">
    <property type="entry name" value="BCTRLSENSOR"/>
</dbReference>
<dbReference type="Proteomes" id="UP001156856">
    <property type="component" value="Unassembled WGS sequence"/>
</dbReference>
<protein>
    <recommendedName>
        <fullName evidence="2">histidine kinase</fullName>
        <ecNumber evidence="2">2.7.13.3</ecNumber>
    </recommendedName>
</protein>
<dbReference type="InterPro" id="IPR004358">
    <property type="entry name" value="Sig_transdc_His_kin-like_C"/>
</dbReference>
<evidence type="ECO:0000256" key="9">
    <source>
        <dbReference type="SAM" id="Phobius"/>
    </source>
</evidence>
<evidence type="ECO:0000313" key="15">
    <source>
        <dbReference type="Proteomes" id="UP000321960"/>
    </source>
</evidence>
<dbReference type="SMART" id="SM00086">
    <property type="entry name" value="PAC"/>
    <property type="match status" value="2"/>
</dbReference>
<dbReference type="EC" id="2.7.13.3" evidence="2"/>
<keyword evidence="7" id="KW-0067">ATP-binding</keyword>
<keyword evidence="9" id="KW-0812">Transmembrane</keyword>
<dbReference type="InterPro" id="IPR005467">
    <property type="entry name" value="His_kinase_dom"/>
</dbReference>
<evidence type="ECO:0000256" key="4">
    <source>
        <dbReference type="ARBA" id="ARBA00022679"/>
    </source>
</evidence>
<evidence type="ECO:0000313" key="16">
    <source>
        <dbReference type="Proteomes" id="UP001156856"/>
    </source>
</evidence>
<dbReference type="NCBIfam" id="TIGR00229">
    <property type="entry name" value="sensory_box"/>
    <property type="match status" value="2"/>
</dbReference>
<reference evidence="16" key="2">
    <citation type="journal article" date="2019" name="Int. J. Syst. Evol. Microbiol.">
        <title>The Global Catalogue of Microorganisms (GCM) 10K type strain sequencing project: providing services to taxonomists for standard genome sequencing and annotation.</title>
        <authorList>
            <consortium name="The Broad Institute Genomics Platform"/>
            <consortium name="The Broad Institute Genome Sequencing Center for Infectious Disease"/>
            <person name="Wu L."/>
            <person name="Ma J."/>
        </authorList>
    </citation>
    <scope>NUCLEOTIDE SEQUENCE [LARGE SCALE GENOMIC DNA]</scope>
    <source>
        <strain evidence="16">NBRC 107715</strain>
    </source>
</reference>
<feature type="transmembrane region" description="Helical" evidence="9">
    <location>
        <begin position="56"/>
        <end position="77"/>
    </location>
</feature>
<evidence type="ECO:0000256" key="5">
    <source>
        <dbReference type="ARBA" id="ARBA00022741"/>
    </source>
</evidence>
<keyword evidence="3" id="KW-0597">Phosphoprotein</keyword>
<comment type="catalytic activity">
    <reaction evidence="1">
        <text>ATP + protein L-histidine = ADP + protein N-phospho-L-histidine.</text>
        <dbReference type="EC" id="2.7.13.3"/>
    </reaction>
</comment>
<comment type="caution">
    <text evidence="13">The sequence shown here is derived from an EMBL/GenBank/DDBJ whole genome shotgun (WGS) entry which is preliminary data.</text>
</comment>
<dbReference type="SMART" id="SM00387">
    <property type="entry name" value="HATPase_c"/>
    <property type="match status" value="1"/>
</dbReference>
<dbReference type="PROSITE" id="PS50112">
    <property type="entry name" value="PAS"/>
    <property type="match status" value="1"/>
</dbReference>
<gene>
    <name evidence="14" type="ORF">GCM10007888_19170</name>
    <name evidence="13" type="ORF">MOX02_33630</name>
</gene>
<dbReference type="PANTHER" id="PTHR43065:SF10">
    <property type="entry name" value="PEROXIDE STRESS-ACTIVATED HISTIDINE KINASE MAK3"/>
    <property type="match status" value="1"/>
</dbReference>
<dbReference type="EMBL" id="BSPK01000024">
    <property type="protein sequence ID" value="GLS63536.1"/>
    <property type="molecule type" value="Genomic_DNA"/>
</dbReference>
<keyword evidence="16" id="KW-1185">Reference proteome</keyword>
<evidence type="ECO:0000256" key="6">
    <source>
        <dbReference type="ARBA" id="ARBA00022777"/>
    </source>
</evidence>
<dbReference type="GO" id="GO:0005524">
    <property type="term" value="F:ATP binding"/>
    <property type="evidence" value="ECO:0007669"/>
    <property type="project" value="UniProtKB-KW"/>
</dbReference>
<feature type="domain" description="Histidine kinase" evidence="10">
    <location>
        <begin position="455"/>
        <end position="670"/>
    </location>
</feature>
<name>A0A512J5U1_9HYPH</name>
<organism evidence="13 15">
    <name type="scientific">Methylobacterium oxalidis</name>
    <dbReference type="NCBI Taxonomy" id="944322"/>
    <lineage>
        <taxon>Bacteria</taxon>
        <taxon>Pseudomonadati</taxon>
        <taxon>Pseudomonadota</taxon>
        <taxon>Alphaproteobacteria</taxon>
        <taxon>Hyphomicrobiales</taxon>
        <taxon>Methylobacteriaceae</taxon>
        <taxon>Methylobacterium</taxon>
    </lineage>
</organism>
<dbReference type="InterPro" id="IPR035965">
    <property type="entry name" value="PAS-like_dom_sf"/>
</dbReference>
<dbReference type="GO" id="GO:0006355">
    <property type="term" value="P:regulation of DNA-templated transcription"/>
    <property type="evidence" value="ECO:0007669"/>
    <property type="project" value="InterPro"/>
</dbReference>
<keyword evidence="5" id="KW-0547">Nucleotide-binding</keyword>
<feature type="domain" description="PAC" evidence="12">
    <location>
        <begin position="225"/>
        <end position="279"/>
    </location>
</feature>
<dbReference type="AlphaFoldDB" id="A0A512J5U1"/>
<dbReference type="SUPFAM" id="SSF55874">
    <property type="entry name" value="ATPase domain of HSP90 chaperone/DNA topoisomerase II/histidine kinase"/>
    <property type="match status" value="1"/>
</dbReference>
<dbReference type="InterPro" id="IPR036097">
    <property type="entry name" value="HisK_dim/P_sf"/>
</dbReference>
<sequence length="674" mass="73759">MPVDQLSGGPVARARSAVGTWGVGRRSIRAWRAGAWGAPAAPPEPGRPGPARKDTLLGAFAVALALGIFLVDAFTPLESAVAVLYVVVILIAARGFGPLGVVLTAAICISATAAAYWLMHGLFNGDSALLRCLVSLAAIGLGTVLILQNQRAAERLAEQANLLELTHDSIFVRDRSDIVTFWNRAAEDLYGWRAEEVRGQDIHELLRTDFPVDPAAIWDELTRTGRWEGELVQTVRAGRRVTVESRWALQRDVRGEPVSVLETNTDISDRKRALEALTESERRYRTIFDTTRVSILQQDWTAVRAALDGLAGQTDLERHLADNPDFVRRMRASITIVDVNAVTLRLAGVPDRSAFMRTLDEFLPEEEQTFARSLLAFARGETFYEGETEIRRRDGSTVPVLFGITFPERPEALGCVLVFAVDITERKEAQEALLAVQAELAHALRVSTLGALTASIAHEVNQPLAAIVTNAEASLRWLARDVPDLDEARAGIARVVASGTRAGEIVARIRTFLTKAPPRPTPVRLCEIIDEAALLIEREILRHEVSLRREIEPRLPPVLGERVMLQQVVINLMVNAVQAMAETRDRPRRLVVRLGRDGASARVSVIDTGPGLTDEARARVFEPFFTTKRDGMGMGLAICRTTVEAHGGRLWAAGHAGPGTAFHFTLPLPEPEAA</sequence>
<feature type="transmembrane region" description="Helical" evidence="9">
    <location>
        <begin position="128"/>
        <end position="147"/>
    </location>
</feature>
<keyword evidence="4" id="KW-0808">Transferase</keyword>
<dbReference type="CDD" id="cd00130">
    <property type="entry name" value="PAS"/>
    <property type="match status" value="2"/>
</dbReference>
<dbReference type="PROSITE" id="PS50113">
    <property type="entry name" value="PAC"/>
    <property type="match status" value="2"/>
</dbReference>
<evidence type="ECO:0000259" key="10">
    <source>
        <dbReference type="PROSITE" id="PS50109"/>
    </source>
</evidence>
<evidence type="ECO:0000259" key="12">
    <source>
        <dbReference type="PROSITE" id="PS50113"/>
    </source>
</evidence>
<dbReference type="InterPro" id="IPR000700">
    <property type="entry name" value="PAS-assoc_C"/>
</dbReference>
<evidence type="ECO:0000256" key="3">
    <source>
        <dbReference type="ARBA" id="ARBA00022553"/>
    </source>
</evidence>
<dbReference type="Gene3D" id="3.30.450.20">
    <property type="entry name" value="PAS domain"/>
    <property type="match status" value="2"/>
</dbReference>
<dbReference type="Proteomes" id="UP000321960">
    <property type="component" value="Unassembled WGS sequence"/>
</dbReference>
<feature type="transmembrane region" description="Helical" evidence="9">
    <location>
        <begin position="83"/>
        <end position="116"/>
    </location>
</feature>
<dbReference type="Pfam" id="PF02518">
    <property type="entry name" value="HATPase_c"/>
    <property type="match status" value="1"/>
</dbReference>
<dbReference type="SMART" id="SM00388">
    <property type="entry name" value="HisKA"/>
    <property type="match status" value="1"/>
</dbReference>
<keyword evidence="9" id="KW-0472">Membrane</keyword>
<reference evidence="14" key="1">
    <citation type="journal article" date="2014" name="Int. J. Syst. Evol. Microbiol.">
        <title>Complete genome of a new Firmicutes species belonging to the dominant human colonic microbiota ('Ruminococcus bicirculans') reveals two chromosomes and a selective capacity to utilize plant glucans.</title>
        <authorList>
            <consortium name="NISC Comparative Sequencing Program"/>
            <person name="Wegmann U."/>
            <person name="Louis P."/>
            <person name="Goesmann A."/>
            <person name="Henrissat B."/>
            <person name="Duncan S.H."/>
            <person name="Flint H.J."/>
        </authorList>
    </citation>
    <scope>NUCLEOTIDE SEQUENCE</scope>
    <source>
        <strain evidence="14">NBRC 107715</strain>
    </source>
</reference>
<evidence type="ECO:0000256" key="7">
    <source>
        <dbReference type="ARBA" id="ARBA00022840"/>
    </source>
</evidence>
<dbReference type="InterPro" id="IPR036890">
    <property type="entry name" value="HATPase_C_sf"/>
</dbReference>
<dbReference type="CDD" id="cd00082">
    <property type="entry name" value="HisKA"/>
    <property type="match status" value="1"/>
</dbReference>
<keyword evidence="6 13" id="KW-0418">Kinase</keyword>
<evidence type="ECO:0000259" key="11">
    <source>
        <dbReference type="PROSITE" id="PS50112"/>
    </source>
</evidence>
<evidence type="ECO:0000256" key="2">
    <source>
        <dbReference type="ARBA" id="ARBA00012438"/>
    </source>
</evidence>
<reference evidence="14" key="4">
    <citation type="submission" date="2023-01" db="EMBL/GenBank/DDBJ databases">
        <title>Draft genome sequence of Methylobacterium oxalidis strain NBRC 107715.</title>
        <authorList>
            <person name="Sun Q."/>
            <person name="Mori K."/>
        </authorList>
    </citation>
    <scope>NUCLEOTIDE SEQUENCE</scope>
    <source>
        <strain evidence="14">NBRC 107715</strain>
    </source>
</reference>
<dbReference type="Pfam" id="PF08448">
    <property type="entry name" value="PAS_4"/>
    <property type="match status" value="1"/>
</dbReference>
<proteinExistence type="predicted"/>